<reference evidence="3" key="1">
    <citation type="submission" date="2021-02" db="EMBL/GenBank/DDBJ databases">
        <authorList>
            <person name="Nowell W R."/>
        </authorList>
    </citation>
    <scope>NUCLEOTIDE SEQUENCE</scope>
</reference>
<evidence type="ECO:0000313" key="5">
    <source>
        <dbReference type="Proteomes" id="UP000663854"/>
    </source>
</evidence>
<protein>
    <submittedName>
        <fullName evidence="3">Uncharacterized protein</fullName>
    </submittedName>
</protein>
<keyword evidence="2" id="KW-1133">Transmembrane helix</keyword>
<name>A0A815A4M3_9BILA</name>
<dbReference type="EMBL" id="CAJNOH010001807">
    <property type="protein sequence ID" value="CAF1251982.1"/>
    <property type="molecule type" value="Genomic_DNA"/>
</dbReference>
<sequence length="318" mass="33660">SLITTSSSRIIVDPAVGTITATDLAISEIGMYIIKLQITSSNGVYSFPFTSNGILVKENSTVLKVFTGFPTSNITYNVDYDSYVANGQLEILRATIYNYLYFVVKLPISSNIVLVKGSTIGVAEFSSDTLGSAQALDSGFSTMLTSPNAISGVPLSAINFLGRSYTVSSSSSSSSSSDGSNIGLIVGLVVGLVGGTIVIVGIIFGFYQCQLKNKGLRLVNNVEEVNSYPNQLGRNNENTTSPVRPVDDGSHLIRRTSITSPTPSNFDSNRLHSPLSNDANEKRAPSASVSITMLGPMSSAAQTRPCTPMSAVELIKLD</sequence>
<keyword evidence="2" id="KW-0472">Membrane</keyword>
<gene>
    <name evidence="4" type="ORF">JXQ802_LOCUS42383</name>
    <name evidence="3" type="ORF">PYM288_LOCUS27428</name>
</gene>
<dbReference type="AlphaFoldDB" id="A0A815A4M3"/>
<feature type="region of interest" description="Disordered" evidence="1">
    <location>
        <begin position="254"/>
        <end position="286"/>
    </location>
</feature>
<proteinExistence type="predicted"/>
<organism evidence="3 5">
    <name type="scientific">Rotaria sordida</name>
    <dbReference type="NCBI Taxonomy" id="392033"/>
    <lineage>
        <taxon>Eukaryota</taxon>
        <taxon>Metazoa</taxon>
        <taxon>Spiralia</taxon>
        <taxon>Gnathifera</taxon>
        <taxon>Rotifera</taxon>
        <taxon>Eurotatoria</taxon>
        <taxon>Bdelloidea</taxon>
        <taxon>Philodinida</taxon>
        <taxon>Philodinidae</taxon>
        <taxon>Rotaria</taxon>
    </lineage>
</organism>
<dbReference type="EMBL" id="CAJNOL010002853">
    <property type="protein sequence ID" value="CAF1533049.1"/>
    <property type="molecule type" value="Genomic_DNA"/>
</dbReference>
<feature type="transmembrane region" description="Helical" evidence="2">
    <location>
        <begin position="182"/>
        <end position="207"/>
    </location>
</feature>
<dbReference type="Proteomes" id="UP000663870">
    <property type="component" value="Unassembled WGS sequence"/>
</dbReference>
<keyword evidence="2" id="KW-0812">Transmembrane</keyword>
<accession>A0A815A4M3</accession>
<evidence type="ECO:0000313" key="3">
    <source>
        <dbReference type="EMBL" id="CAF1251982.1"/>
    </source>
</evidence>
<comment type="caution">
    <text evidence="3">The sequence shown here is derived from an EMBL/GenBank/DDBJ whole genome shotgun (WGS) entry which is preliminary data.</text>
</comment>
<evidence type="ECO:0000256" key="2">
    <source>
        <dbReference type="SAM" id="Phobius"/>
    </source>
</evidence>
<keyword evidence="6" id="KW-1185">Reference proteome</keyword>
<feature type="compositionally biased region" description="Polar residues" evidence="1">
    <location>
        <begin position="256"/>
        <end position="268"/>
    </location>
</feature>
<feature type="non-terminal residue" evidence="3">
    <location>
        <position position="1"/>
    </location>
</feature>
<dbReference type="Proteomes" id="UP000663854">
    <property type="component" value="Unassembled WGS sequence"/>
</dbReference>
<evidence type="ECO:0000313" key="6">
    <source>
        <dbReference type="Proteomes" id="UP000663870"/>
    </source>
</evidence>
<evidence type="ECO:0000256" key="1">
    <source>
        <dbReference type="SAM" id="MobiDB-lite"/>
    </source>
</evidence>
<evidence type="ECO:0000313" key="4">
    <source>
        <dbReference type="EMBL" id="CAF1533049.1"/>
    </source>
</evidence>
<feature type="region of interest" description="Disordered" evidence="1">
    <location>
        <begin position="230"/>
        <end position="249"/>
    </location>
</feature>
<feature type="compositionally biased region" description="Polar residues" evidence="1">
    <location>
        <begin position="230"/>
        <end position="242"/>
    </location>
</feature>